<dbReference type="InterPro" id="IPR010583">
    <property type="entry name" value="MipA"/>
</dbReference>
<dbReference type="RefSeq" id="WP_115227091.1">
    <property type="nucleotide sequence ID" value="NZ_CAWOLO010000002.1"/>
</dbReference>
<evidence type="ECO:0000256" key="4">
    <source>
        <dbReference type="ARBA" id="ARBA00023136"/>
    </source>
</evidence>
<evidence type="ECO:0000313" key="9">
    <source>
        <dbReference type="EMBL" id="TCU89432.1"/>
    </source>
</evidence>
<dbReference type="Proteomes" id="UP000255108">
    <property type="component" value="Unassembled WGS sequence"/>
</dbReference>
<dbReference type="EMBL" id="SMBT01000002">
    <property type="protein sequence ID" value="TCU89432.1"/>
    <property type="molecule type" value="Genomic_DNA"/>
</dbReference>
<evidence type="ECO:0000256" key="5">
    <source>
        <dbReference type="ARBA" id="ARBA00023237"/>
    </source>
</evidence>
<organism evidence="8 10">
    <name type="scientific">Iodobacter fluviatilis</name>
    <dbReference type="NCBI Taxonomy" id="537"/>
    <lineage>
        <taxon>Bacteria</taxon>
        <taxon>Pseudomonadati</taxon>
        <taxon>Pseudomonadota</taxon>
        <taxon>Betaproteobacteria</taxon>
        <taxon>Neisseriales</taxon>
        <taxon>Chitinibacteraceae</taxon>
        <taxon>Iodobacter</taxon>
    </lineage>
</organism>
<evidence type="ECO:0000256" key="2">
    <source>
        <dbReference type="ARBA" id="ARBA00005722"/>
    </source>
</evidence>
<comment type="similarity">
    <text evidence="2">Belongs to the MipA/OmpV family.</text>
</comment>
<comment type="subcellular location">
    <subcellularLocation>
        <location evidence="1">Cell outer membrane</location>
    </subcellularLocation>
</comment>
<evidence type="ECO:0000313" key="10">
    <source>
        <dbReference type="Proteomes" id="UP000255108"/>
    </source>
</evidence>
<name>A0A377Q7H2_9NEIS</name>
<dbReference type="PANTHER" id="PTHR38776">
    <property type="entry name" value="MLTA-INTERACTING PROTEIN-RELATED"/>
    <property type="match status" value="1"/>
</dbReference>
<proteinExistence type="inferred from homology"/>
<feature type="compositionally biased region" description="Polar residues" evidence="6">
    <location>
        <begin position="237"/>
        <end position="249"/>
    </location>
</feature>
<gene>
    <name evidence="9" type="ORF">EV682_102344</name>
    <name evidence="8" type="ORF">NCTC11159_01869</name>
</gene>
<feature type="region of interest" description="Disordered" evidence="6">
    <location>
        <begin position="237"/>
        <end position="257"/>
    </location>
</feature>
<keyword evidence="5" id="KW-0998">Cell outer membrane</keyword>
<dbReference type="GO" id="GO:0009279">
    <property type="term" value="C:cell outer membrane"/>
    <property type="evidence" value="ECO:0007669"/>
    <property type="project" value="UniProtKB-SubCell"/>
</dbReference>
<keyword evidence="11" id="KW-1185">Reference proteome</keyword>
<keyword evidence="4" id="KW-0472">Membrane</keyword>
<accession>A0A377Q7H2</accession>
<evidence type="ECO:0000256" key="6">
    <source>
        <dbReference type="SAM" id="MobiDB-lite"/>
    </source>
</evidence>
<protein>
    <submittedName>
        <fullName evidence="8">MltA-interacting protein MipA</fullName>
    </submittedName>
    <submittedName>
        <fullName evidence="9">Outer membrane scaffolding protein for murein synthesis (MipA/OmpV family)</fullName>
    </submittedName>
</protein>
<sequence length="257" mass="27716">MMRHIITFVSLLMVAPLYAADQPKDESKITLAVGMAYGPEFVGAKNNKIFPLLYVDYQAANGFFAGMRGIGFQAEKGIFDGSIALAYGGSRGDDIANVSDTKSKFKGMGDIKNSALLNLEGGVNLWDVAHLSLGAELKLNHRENGNAYHVTLAVPVYTTEANQVSISAFAHYADAKYAQTYYGVTAAQSLASDYKIYSPKAGFDAASLTLTWNHQFDKNWGISSSVGLKRLLKNAENSPLTESKTNPSASLALGYSF</sequence>
<evidence type="ECO:0000256" key="7">
    <source>
        <dbReference type="SAM" id="SignalP"/>
    </source>
</evidence>
<dbReference type="Proteomes" id="UP000295794">
    <property type="component" value="Unassembled WGS sequence"/>
</dbReference>
<dbReference type="EMBL" id="UGHR01000001">
    <property type="protein sequence ID" value="STQ90802.1"/>
    <property type="molecule type" value="Genomic_DNA"/>
</dbReference>
<feature type="chain" id="PRO_5016896199" evidence="7">
    <location>
        <begin position="20"/>
        <end position="257"/>
    </location>
</feature>
<reference evidence="8 10" key="1">
    <citation type="submission" date="2018-06" db="EMBL/GenBank/DDBJ databases">
        <authorList>
            <consortium name="Pathogen Informatics"/>
            <person name="Doyle S."/>
        </authorList>
    </citation>
    <scope>NUCLEOTIDE SEQUENCE [LARGE SCALE GENOMIC DNA]</scope>
    <source>
        <strain evidence="8 10">NCTC11159</strain>
    </source>
</reference>
<dbReference type="PANTHER" id="PTHR38776:SF1">
    <property type="entry name" value="MLTA-INTERACTING PROTEIN-RELATED"/>
    <property type="match status" value="1"/>
</dbReference>
<evidence type="ECO:0000313" key="8">
    <source>
        <dbReference type="EMBL" id="STQ90802.1"/>
    </source>
</evidence>
<keyword evidence="3 7" id="KW-0732">Signal</keyword>
<reference evidence="9 11" key="2">
    <citation type="submission" date="2019-03" db="EMBL/GenBank/DDBJ databases">
        <title>Genomic Encyclopedia of Type Strains, Phase IV (KMG-IV): sequencing the most valuable type-strain genomes for metagenomic binning, comparative biology and taxonomic classification.</title>
        <authorList>
            <person name="Goeker M."/>
        </authorList>
    </citation>
    <scope>NUCLEOTIDE SEQUENCE [LARGE SCALE GENOMIC DNA]</scope>
    <source>
        <strain evidence="9 11">DSM 3764</strain>
    </source>
</reference>
<evidence type="ECO:0000256" key="1">
    <source>
        <dbReference type="ARBA" id="ARBA00004442"/>
    </source>
</evidence>
<evidence type="ECO:0000256" key="3">
    <source>
        <dbReference type="ARBA" id="ARBA00022729"/>
    </source>
</evidence>
<dbReference type="Pfam" id="PF06629">
    <property type="entry name" value="MipA"/>
    <property type="match status" value="1"/>
</dbReference>
<dbReference type="AlphaFoldDB" id="A0A377Q7H2"/>
<feature type="signal peptide" evidence="7">
    <location>
        <begin position="1"/>
        <end position="19"/>
    </location>
</feature>
<evidence type="ECO:0000313" key="11">
    <source>
        <dbReference type="Proteomes" id="UP000295794"/>
    </source>
</evidence>
<dbReference type="OrthoDB" id="8585044at2"/>